<comment type="caution">
    <text evidence="1">The sequence shown here is derived from an EMBL/GenBank/DDBJ whole genome shotgun (WGS) entry which is preliminary data.</text>
</comment>
<proteinExistence type="predicted"/>
<keyword evidence="2" id="KW-1185">Reference proteome</keyword>
<sequence length="136" mass="16051">MNLREIIVLSIITLFATSCSEINTNNPIETYKYWSGTNPTKDLEVINGKYWQSGHWTREYIMCLKLKPTENWWNDFIKENNLTIDKGAWTKSSDSPEWFNHSESTIIYKQEGDFDQGSRYLKDTITGECYIYEIQL</sequence>
<name>A0A2W7MNZ1_9BACT</name>
<protein>
    <submittedName>
        <fullName evidence="1">Uncharacterized protein</fullName>
    </submittedName>
</protein>
<gene>
    <name evidence="1" type="ORF">LX69_03551</name>
</gene>
<dbReference type="AlphaFoldDB" id="A0A2W7MNZ1"/>
<evidence type="ECO:0000313" key="2">
    <source>
        <dbReference type="Proteomes" id="UP000249239"/>
    </source>
</evidence>
<organism evidence="1 2">
    <name type="scientific">Breznakibacter xylanolyticus</name>
    <dbReference type="NCBI Taxonomy" id="990"/>
    <lineage>
        <taxon>Bacteria</taxon>
        <taxon>Pseudomonadati</taxon>
        <taxon>Bacteroidota</taxon>
        <taxon>Bacteroidia</taxon>
        <taxon>Marinilabiliales</taxon>
        <taxon>Marinilabiliaceae</taxon>
        <taxon>Breznakibacter</taxon>
    </lineage>
</organism>
<dbReference type="RefSeq" id="WP_111447299.1">
    <property type="nucleotide sequence ID" value="NZ_QKZK01000087.1"/>
</dbReference>
<evidence type="ECO:0000313" key="1">
    <source>
        <dbReference type="EMBL" id="PZX09548.1"/>
    </source>
</evidence>
<dbReference type="PROSITE" id="PS51257">
    <property type="entry name" value="PROKAR_LIPOPROTEIN"/>
    <property type="match status" value="1"/>
</dbReference>
<dbReference type="OrthoDB" id="1374421at2"/>
<accession>A0A2W7MNZ1</accession>
<reference evidence="1 2" key="1">
    <citation type="submission" date="2018-06" db="EMBL/GenBank/DDBJ databases">
        <title>Genomic Encyclopedia of Archaeal and Bacterial Type Strains, Phase II (KMG-II): from individual species to whole genera.</title>
        <authorList>
            <person name="Goeker M."/>
        </authorList>
    </citation>
    <scope>NUCLEOTIDE SEQUENCE [LARGE SCALE GENOMIC DNA]</scope>
    <source>
        <strain evidence="1 2">DSM 6779</strain>
    </source>
</reference>
<dbReference type="Proteomes" id="UP000249239">
    <property type="component" value="Unassembled WGS sequence"/>
</dbReference>
<dbReference type="EMBL" id="QKZK01000087">
    <property type="protein sequence ID" value="PZX09548.1"/>
    <property type="molecule type" value="Genomic_DNA"/>
</dbReference>